<protein>
    <submittedName>
        <fullName evidence="2">Uncharacterized protein</fullName>
    </submittedName>
</protein>
<dbReference type="OrthoDB" id="5412502at2759"/>
<dbReference type="Proteomes" id="UP000433883">
    <property type="component" value="Unassembled WGS sequence"/>
</dbReference>
<dbReference type="EMBL" id="WNWQ01000011">
    <property type="protein sequence ID" value="KAE9984947.1"/>
    <property type="molecule type" value="Genomic_DNA"/>
</dbReference>
<dbReference type="EMBL" id="WNWR01000006">
    <property type="protein sequence ID" value="KAE9994495.1"/>
    <property type="molecule type" value="Genomic_DNA"/>
</dbReference>
<feature type="transmembrane region" description="Helical" evidence="1">
    <location>
        <begin position="146"/>
        <end position="168"/>
    </location>
</feature>
<organism evidence="2 5">
    <name type="scientific">Venturia inaequalis</name>
    <name type="common">Apple scab fungus</name>
    <dbReference type="NCBI Taxonomy" id="5025"/>
    <lineage>
        <taxon>Eukaryota</taxon>
        <taxon>Fungi</taxon>
        <taxon>Dikarya</taxon>
        <taxon>Ascomycota</taxon>
        <taxon>Pezizomycotina</taxon>
        <taxon>Dothideomycetes</taxon>
        <taxon>Pleosporomycetidae</taxon>
        <taxon>Venturiales</taxon>
        <taxon>Venturiaceae</taxon>
        <taxon>Venturia</taxon>
    </lineage>
</organism>
<comment type="caution">
    <text evidence="2">The sequence shown here is derived from an EMBL/GenBank/DDBJ whole genome shotgun (WGS) entry which is preliminary data.</text>
</comment>
<dbReference type="Proteomes" id="UP000447873">
    <property type="component" value="Unassembled WGS sequence"/>
</dbReference>
<dbReference type="AlphaFoldDB" id="A0A8H3V821"/>
<keyword evidence="1" id="KW-0472">Membrane</keyword>
<evidence type="ECO:0000313" key="3">
    <source>
        <dbReference type="EMBL" id="KAE9988292.1"/>
    </source>
</evidence>
<evidence type="ECO:0000313" key="4">
    <source>
        <dbReference type="EMBL" id="KAE9994495.1"/>
    </source>
</evidence>
<evidence type="ECO:0000313" key="2">
    <source>
        <dbReference type="EMBL" id="KAE9984947.1"/>
    </source>
</evidence>
<feature type="transmembrane region" description="Helical" evidence="1">
    <location>
        <begin position="251"/>
        <end position="271"/>
    </location>
</feature>
<keyword evidence="7" id="KW-1185">Reference proteome</keyword>
<keyword evidence="1" id="KW-0812">Transmembrane</keyword>
<reference evidence="2 5" key="1">
    <citation type="submission" date="2019-11" db="EMBL/GenBank/DDBJ databases">
        <title>Venturia inaequalis Genome Resource.</title>
        <authorList>
            <person name="Lichtner F.J."/>
        </authorList>
    </citation>
    <scope>NUCLEOTIDE SEQUENCE [LARGE SCALE GENOMIC DNA]</scope>
    <source>
        <strain evidence="3 6">120213</strain>
        <strain evidence="2">Bline_iso_100314</strain>
        <strain evidence="4 7">DMI_063113</strain>
    </source>
</reference>
<accession>A0A8H3V821</accession>
<evidence type="ECO:0000313" key="7">
    <source>
        <dbReference type="Proteomes" id="UP000490939"/>
    </source>
</evidence>
<evidence type="ECO:0000313" key="6">
    <source>
        <dbReference type="Proteomes" id="UP000447873"/>
    </source>
</evidence>
<name>A0A8H3V821_VENIN</name>
<proteinExistence type="predicted"/>
<dbReference type="Proteomes" id="UP000490939">
    <property type="component" value="Unassembled WGS sequence"/>
</dbReference>
<dbReference type="EMBL" id="WNWS01000009">
    <property type="protein sequence ID" value="KAE9988292.1"/>
    <property type="molecule type" value="Genomic_DNA"/>
</dbReference>
<evidence type="ECO:0000256" key="1">
    <source>
        <dbReference type="SAM" id="Phobius"/>
    </source>
</evidence>
<feature type="transmembrane region" description="Helical" evidence="1">
    <location>
        <begin position="277"/>
        <end position="298"/>
    </location>
</feature>
<gene>
    <name evidence="2" type="ORF">BLS_000526</name>
    <name evidence="4" type="ORF">EG327_009173</name>
    <name evidence="3" type="ORF">EG328_011665</name>
</gene>
<sequence length="441" mass="49398">MSAPQAFNSIANNFVGTFPSTYEYFYSNLGNLQLDIVGFLAVLGEGSVLANAQVSTLSRLVFIPRLLPAPQALLRPSRPSKLQSELGWVTGVHSGNKRDYINHIGHLVLDAEKMPEYSVRCVKIERVPGESNGKSNEKRNVTSRALAPQAFLAIIGCFQSLVLLGLAVAYRDGMAILAVCLLSLLSSLVGIANKWRLRLHSRDLQGIVPKGDVVIRYPKGNFLIVECAEEVARELYFAPETIEYFISHPPIYRLISLMGTMMMMFGVIALANAQIQLQLAFAAAYIFINAAYWIVAALPSKMNWDISCFKIEKQRFGESRFDKTKFEKARDREKPMDKKTFADHNPTFTWALWRAIIVTKRTEWIGLSQATPKSKAWEDWLQDALKKAKDATWKKVDGVTVWDVPDWDPQAALTQCLVKYTGEESKHKTFVPDATAGSEDV</sequence>
<feature type="transmembrane region" description="Helical" evidence="1">
    <location>
        <begin position="174"/>
        <end position="192"/>
    </location>
</feature>
<evidence type="ECO:0000313" key="5">
    <source>
        <dbReference type="Proteomes" id="UP000433883"/>
    </source>
</evidence>
<keyword evidence="1" id="KW-1133">Transmembrane helix</keyword>